<keyword evidence="3" id="KW-1185">Reference proteome</keyword>
<evidence type="ECO:0000313" key="1">
    <source>
        <dbReference type="EMBL" id="KAB7886073.1"/>
    </source>
</evidence>
<dbReference type="EMBL" id="WFKK01000047">
    <property type="protein sequence ID" value="KAB7886073.1"/>
    <property type="molecule type" value="Genomic_DNA"/>
</dbReference>
<organism evidence="1 4">
    <name type="scientific">Poseidonibacter ostreae</name>
    <dbReference type="NCBI Taxonomy" id="2654171"/>
    <lineage>
        <taxon>Bacteria</taxon>
        <taxon>Pseudomonadati</taxon>
        <taxon>Campylobacterota</taxon>
        <taxon>Epsilonproteobacteria</taxon>
        <taxon>Campylobacterales</taxon>
        <taxon>Arcobacteraceae</taxon>
        <taxon>Poseidonibacter</taxon>
    </lineage>
</organism>
<comment type="caution">
    <text evidence="1">The sequence shown here is derived from an EMBL/GenBank/DDBJ whole genome shotgun (WGS) entry which is preliminary data.</text>
</comment>
<sequence length="307" mass="36575">MKKLIFSISLIIINVNLELYAFNNNFYNENKEGYFYYKDEIIEEEKVKDNKIIKKDISITVSEYSKTEEMMKMSFEDDKERELRKKREDNFMANIPFHKLDEMSTEEIKRLLDITRNISTGRPNKEFVKKYAAVQKFWVDKSENFAKSWSVANLENPDELLYNDIGWTSRDRVNLKKKKVKEDKKFFKKIKSRAGYIVIIEDKSDTGLLQDTKLLYEKVKSQTGLDYLIYDYYEVSETLKRQLKIKLETLPENILLYVNNKNKKIYKRVVQGFSASTKIVNNTKFIFENAILEKDKNPEDRIKKGKK</sequence>
<dbReference type="Proteomes" id="UP000472839">
    <property type="component" value="Unassembled WGS sequence"/>
</dbReference>
<dbReference type="InterPro" id="IPR039555">
    <property type="entry name" value="TraF/TrbB"/>
</dbReference>
<evidence type="ECO:0000313" key="3">
    <source>
        <dbReference type="Proteomes" id="UP000461010"/>
    </source>
</evidence>
<dbReference type="EMBL" id="WFKJ01000033">
    <property type="protein sequence ID" value="KAB7889606.1"/>
    <property type="molecule type" value="Genomic_DNA"/>
</dbReference>
<evidence type="ECO:0000313" key="2">
    <source>
        <dbReference type="EMBL" id="KAB7889606.1"/>
    </source>
</evidence>
<gene>
    <name evidence="2" type="ORF">GBG18_10655</name>
    <name evidence="1" type="ORF">GBG19_12990</name>
</gene>
<name>A0A6L4WPX2_9BACT</name>
<reference evidence="3 4" key="1">
    <citation type="submission" date="2019-10" db="EMBL/GenBank/DDBJ databases">
        <title>Poseidonibacter ostreae sp. nov., isolated from the gut of the Ostrea denselamellosa.</title>
        <authorList>
            <person name="Choi A."/>
        </authorList>
    </citation>
    <scope>NUCLEOTIDE SEQUENCE [LARGE SCALE GENOMIC DNA]</scope>
    <source>
        <strain evidence="1 4">SJOD-M-33</strain>
        <strain evidence="2 3">SJOD-M-5</strain>
    </source>
</reference>
<accession>A0A6L4WPX2</accession>
<evidence type="ECO:0000313" key="4">
    <source>
        <dbReference type="Proteomes" id="UP000472839"/>
    </source>
</evidence>
<proteinExistence type="predicted"/>
<dbReference type="Pfam" id="PF13728">
    <property type="entry name" value="TraF"/>
    <property type="match status" value="1"/>
</dbReference>
<protein>
    <submittedName>
        <fullName evidence="1">Uncharacterized protein</fullName>
    </submittedName>
</protein>
<dbReference type="Proteomes" id="UP000461010">
    <property type="component" value="Unassembled WGS sequence"/>
</dbReference>
<dbReference type="RefSeq" id="WP_152190951.1">
    <property type="nucleotide sequence ID" value="NZ_WFKI01000025.1"/>
</dbReference>
<dbReference type="AlphaFoldDB" id="A0A6L4WPX2"/>